<sequence>MSAAPVDSNQLLPTQENLSELLEQLLAIFEVESIQKGQSLPTHPLQRELKNAASARHPLGPMSGNDFHIQPSFSAAPSWEALLQLEQNSCKICLPLCHIEQHSQSVQKATHDAEKAATLLCASWPDATVGPSRRRQLGPDFYHPDSPSYQLFQWLASEELSPTYEGVFLNDLFLLEGRFYQLLRQKPSDIDFTLRRSFTGPEHWVISLPVLSTILLLMTNPTKRVAANSDCPNRELSWCLDSMHGFCRQKGLEEGDRCLSWSLGTFPDCWMYLHFIFHYFSPYNEQENVDESDKWKGSGPSVCARRSITLPIGWDDGMETFREQRVWFGMRTATRYQGGETDMKHPAIVGFIMTDPFHHRVNATMNDWRQRGLESPNGASGVALFQMLLWSGLDEWSLSWNVCLDYIDKLHEVKAANADKQEQVEDLDNKSPKLSTLMFDPSGRLAKEYFVTSHLLKIFRKHVDVLPRSLRGLRTEWERTYPAMNSDLLERFDERTQGKLLKNWNTLITHADELHSELIGRIEKKTGELMSLRDSKGALPRTISIGTRGHTKAHKKAAKEITWFSAEKRRQNERNRPVCGSVCSSTMTPPGVIPLSTASAPTSTYPRCIGYKGVDATCTMNT</sequence>
<proteinExistence type="predicted"/>
<dbReference type="EMBL" id="PKSG01001086">
    <property type="protein sequence ID" value="POR31170.1"/>
    <property type="molecule type" value="Genomic_DNA"/>
</dbReference>
<name>A0A2S4KLV8_9HYPO</name>
<protein>
    <submittedName>
        <fullName evidence="1">Uncharacterized protein</fullName>
    </submittedName>
</protein>
<dbReference type="AlphaFoldDB" id="A0A2S4KLV8"/>
<evidence type="ECO:0000313" key="1">
    <source>
        <dbReference type="EMBL" id="POR31170.1"/>
    </source>
</evidence>
<accession>A0A2S4KLV8</accession>
<dbReference type="OrthoDB" id="4765944at2759"/>
<organism evidence="1 2">
    <name type="scientific">Tolypocladium paradoxum</name>
    <dbReference type="NCBI Taxonomy" id="94208"/>
    <lineage>
        <taxon>Eukaryota</taxon>
        <taxon>Fungi</taxon>
        <taxon>Dikarya</taxon>
        <taxon>Ascomycota</taxon>
        <taxon>Pezizomycotina</taxon>
        <taxon>Sordariomycetes</taxon>
        <taxon>Hypocreomycetidae</taxon>
        <taxon>Hypocreales</taxon>
        <taxon>Ophiocordycipitaceae</taxon>
        <taxon>Tolypocladium</taxon>
    </lineage>
</organism>
<dbReference type="STRING" id="94208.A0A2S4KLV8"/>
<gene>
    <name evidence="1" type="ORF">TPAR_08632</name>
</gene>
<dbReference type="Proteomes" id="UP000237481">
    <property type="component" value="Unassembled WGS sequence"/>
</dbReference>
<reference evidence="1 2" key="1">
    <citation type="submission" date="2018-01" db="EMBL/GenBank/DDBJ databases">
        <title>Harnessing the power of phylogenomics to disentangle the directionality and signatures of interkingdom host jumping in the parasitic fungal genus Tolypocladium.</title>
        <authorList>
            <person name="Quandt C.A."/>
            <person name="Patterson W."/>
            <person name="Spatafora J.W."/>
        </authorList>
    </citation>
    <scope>NUCLEOTIDE SEQUENCE [LARGE SCALE GENOMIC DNA]</scope>
    <source>
        <strain evidence="1 2">NRBC 100945</strain>
    </source>
</reference>
<comment type="caution">
    <text evidence="1">The sequence shown here is derived from an EMBL/GenBank/DDBJ whole genome shotgun (WGS) entry which is preliminary data.</text>
</comment>
<evidence type="ECO:0000313" key="2">
    <source>
        <dbReference type="Proteomes" id="UP000237481"/>
    </source>
</evidence>
<keyword evidence="2" id="KW-1185">Reference proteome</keyword>